<sequence>MGARGEPALRDLLRRWRERALLTQEQLADRTGLNVRTVRRLEADALSRPRSESLRVLAEALSLTTEEQATLTALARGIPPTTPTHGTPPTALTRSGLPTGELVVTVPRGLPGDVAAFTGRSADLAELTEPVAPAEFGWDGDHGCASSTCASPTGAAPTCASPTVHAIDGMAGVGKTALAVHAAHRLAARFPDGQLFLDLHGHTLGTAPVEPKDALGRMLRSLGVPGDLVPEPLEDRAALYRTLLADRKILIVLDGALDETQVRPLLPGGRQCRVLITGRRRLTGLDNARTLSLDVLPVETAVTLLTRTAAAAQVAGAPAGTLAATVRRCGLLPLAIRIAAARLRAHPAWTVEHLLERLARHDRRLAELEAGQRSVTAALDLSYRELPRASKRAYRLLSLHVEPDFAADTAATLLDTTVSQASRLLERLLDVHLLRETTPGRYHFHDLVREHALEAG</sequence>
<dbReference type="PANTHER" id="PTHR47691:SF3">
    <property type="entry name" value="HTH-TYPE TRANSCRIPTIONAL REGULATOR RV0890C-RELATED"/>
    <property type="match status" value="1"/>
</dbReference>
<dbReference type="Pfam" id="PF01381">
    <property type="entry name" value="HTH_3"/>
    <property type="match status" value="1"/>
</dbReference>
<dbReference type="OrthoDB" id="7628974at2"/>
<feature type="domain" description="HTH cro/C1-type" evidence="2">
    <location>
        <begin position="13"/>
        <end position="68"/>
    </location>
</feature>
<dbReference type="Pfam" id="PF00931">
    <property type="entry name" value="NB-ARC"/>
    <property type="match status" value="1"/>
</dbReference>
<dbReference type="InterPro" id="IPR002182">
    <property type="entry name" value="NB-ARC"/>
</dbReference>
<dbReference type="InterPro" id="IPR010982">
    <property type="entry name" value="Lambda_DNA-bd_dom_sf"/>
</dbReference>
<name>A0A1H5TFL1_9ACTN</name>
<dbReference type="PRINTS" id="PR00364">
    <property type="entry name" value="DISEASERSIST"/>
</dbReference>
<dbReference type="AlphaFoldDB" id="A0A1H5TFL1"/>
<dbReference type="EMBL" id="FNVT01000001">
    <property type="protein sequence ID" value="SEF61615.1"/>
    <property type="molecule type" value="Genomic_DNA"/>
</dbReference>
<gene>
    <name evidence="3" type="ORF">SAMN05444920_101205</name>
</gene>
<dbReference type="InterPro" id="IPR027417">
    <property type="entry name" value="P-loop_NTPase"/>
</dbReference>
<proteinExistence type="predicted"/>
<accession>A0A1H5TFL1</accession>
<evidence type="ECO:0000313" key="3">
    <source>
        <dbReference type="EMBL" id="SEF61615.1"/>
    </source>
</evidence>
<dbReference type="Proteomes" id="UP000236732">
    <property type="component" value="Unassembled WGS sequence"/>
</dbReference>
<dbReference type="CDD" id="cd00093">
    <property type="entry name" value="HTH_XRE"/>
    <property type="match status" value="1"/>
</dbReference>
<dbReference type="InterPro" id="IPR001387">
    <property type="entry name" value="Cro/C1-type_HTH"/>
</dbReference>
<dbReference type="Gene3D" id="3.40.50.300">
    <property type="entry name" value="P-loop containing nucleotide triphosphate hydrolases"/>
    <property type="match status" value="1"/>
</dbReference>
<dbReference type="SMART" id="SM00530">
    <property type="entry name" value="HTH_XRE"/>
    <property type="match status" value="1"/>
</dbReference>
<dbReference type="SUPFAM" id="SSF47413">
    <property type="entry name" value="lambda repressor-like DNA-binding domains"/>
    <property type="match status" value="1"/>
</dbReference>
<dbReference type="RefSeq" id="WP_103953798.1">
    <property type="nucleotide sequence ID" value="NZ_FNVT01000001.1"/>
</dbReference>
<protein>
    <submittedName>
        <fullName evidence="3">Helix-turn-helix domain-containing protein</fullName>
    </submittedName>
</protein>
<evidence type="ECO:0000256" key="1">
    <source>
        <dbReference type="SAM" id="MobiDB-lite"/>
    </source>
</evidence>
<dbReference type="PROSITE" id="PS50943">
    <property type="entry name" value="HTH_CROC1"/>
    <property type="match status" value="1"/>
</dbReference>
<reference evidence="3 4" key="1">
    <citation type="submission" date="2016-10" db="EMBL/GenBank/DDBJ databases">
        <authorList>
            <person name="de Groot N.N."/>
        </authorList>
    </citation>
    <scope>NUCLEOTIDE SEQUENCE [LARGE SCALE GENOMIC DNA]</scope>
    <source>
        <strain evidence="3 4">CGMCC 4.7037</strain>
    </source>
</reference>
<evidence type="ECO:0000313" key="4">
    <source>
        <dbReference type="Proteomes" id="UP000236732"/>
    </source>
</evidence>
<dbReference type="SUPFAM" id="SSF52540">
    <property type="entry name" value="P-loop containing nucleoside triphosphate hydrolases"/>
    <property type="match status" value="1"/>
</dbReference>
<organism evidence="3 4">
    <name type="scientific">Nonomuraea solani</name>
    <dbReference type="NCBI Taxonomy" id="1144553"/>
    <lineage>
        <taxon>Bacteria</taxon>
        <taxon>Bacillati</taxon>
        <taxon>Actinomycetota</taxon>
        <taxon>Actinomycetes</taxon>
        <taxon>Streptosporangiales</taxon>
        <taxon>Streptosporangiaceae</taxon>
        <taxon>Nonomuraea</taxon>
    </lineage>
</organism>
<dbReference type="GO" id="GO:0003677">
    <property type="term" value="F:DNA binding"/>
    <property type="evidence" value="ECO:0007669"/>
    <property type="project" value="InterPro"/>
</dbReference>
<dbReference type="PANTHER" id="PTHR47691">
    <property type="entry name" value="REGULATOR-RELATED"/>
    <property type="match status" value="1"/>
</dbReference>
<dbReference type="GO" id="GO:0043531">
    <property type="term" value="F:ADP binding"/>
    <property type="evidence" value="ECO:0007669"/>
    <property type="project" value="InterPro"/>
</dbReference>
<feature type="region of interest" description="Disordered" evidence="1">
    <location>
        <begin position="76"/>
        <end position="96"/>
    </location>
</feature>
<keyword evidence="4" id="KW-1185">Reference proteome</keyword>
<dbReference type="Gene3D" id="1.10.260.40">
    <property type="entry name" value="lambda repressor-like DNA-binding domains"/>
    <property type="match status" value="1"/>
</dbReference>
<evidence type="ECO:0000259" key="2">
    <source>
        <dbReference type="PROSITE" id="PS50943"/>
    </source>
</evidence>